<evidence type="ECO:0000259" key="4">
    <source>
        <dbReference type="PROSITE" id="PS50887"/>
    </source>
</evidence>
<accession>A0ABR6Y9Z9</accession>
<keyword evidence="3" id="KW-0472">Membrane</keyword>
<dbReference type="CDD" id="cd01949">
    <property type="entry name" value="GGDEF"/>
    <property type="match status" value="1"/>
</dbReference>
<dbReference type="RefSeq" id="WP_186941494.1">
    <property type="nucleotide sequence ID" value="NZ_JACOGA010000006.1"/>
</dbReference>
<feature type="transmembrane region" description="Helical" evidence="3">
    <location>
        <begin position="94"/>
        <end position="116"/>
    </location>
</feature>
<evidence type="ECO:0000256" key="3">
    <source>
        <dbReference type="SAM" id="Phobius"/>
    </source>
</evidence>
<dbReference type="EMBL" id="JACOGA010000006">
    <property type="protein sequence ID" value="MBC3873454.1"/>
    <property type="molecule type" value="Genomic_DNA"/>
</dbReference>
<feature type="transmembrane region" description="Helical" evidence="3">
    <location>
        <begin position="6"/>
        <end position="28"/>
    </location>
</feature>
<dbReference type="Gene3D" id="3.30.70.270">
    <property type="match status" value="1"/>
</dbReference>
<dbReference type="SMART" id="SM00267">
    <property type="entry name" value="GGDEF"/>
    <property type="match status" value="1"/>
</dbReference>
<reference evidence="5 6" key="1">
    <citation type="submission" date="2020-08" db="EMBL/GenBank/DDBJ databases">
        <title>Novel species isolated from subtropical streams in China.</title>
        <authorList>
            <person name="Lu H."/>
        </authorList>
    </citation>
    <scope>NUCLEOTIDE SEQUENCE [LARGE SCALE GENOMIC DNA]</scope>
    <source>
        <strain evidence="5 6">LX15W</strain>
    </source>
</reference>
<sequence length="401" mass="44451">MLAIDPRTVLVVWSALNILFAAILALVGMQARNVKGVRQWAMADLLVGIALGLISQVTYPTSPLVTVCGAILLGLGLGLIYSGIEAFEGRRCRYWIPVLLASLILLNNYFFAHIYFSPKIRIFTNFLLFGSVHALCARALFIRIEQPLRTAYWLAGTSVFLICMLTLARMINVALTPAHEIGMFTASGVNSAVFLFAALAQMSMSLAFMLMINYTLANQLNILAATDALTGLFNRRSLELHATRQLAHSKRTGECLSIMMIDVDHFKQINDHYGHQAGDEVLRRLSNLMQSIVRGNDYLARYGGEEFCILLPGTNEAQAAILAERLRRLYEDLLIPWQQHTLRSSISIGIADTEHAANDVERLIELADIALYQAKHEGRNRIARFSEQSAAPAIAEPTSTN</sequence>
<dbReference type="InterPro" id="IPR029787">
    <property type="entry name" value="Nucleotide_cyclase"/>
</dbReference>
<dbReference type="SUPFAM" id="SSF55073">
    <property type="entry name" value="Nucleotide cyclase"/>
    <property type="match status" value="1"/>
</dbReference>
<dbReference type="PROSITE" id="PS50887">
    <property type="entry name" value="GGDEF"/>
    <property type="match status" value="1"/>
</dbReference>
<name>A0ABR6Y9Z9_9BURK</name>
<dbReference type="PANTHER" id="PTHR45138">
    <property type="entry name" value="REGULATORY COMPONENTS OF SENSORY TRANSDUCTION SYSTEM"/>
    <property type="match status" value="1"/>
</dbReference>
<evidence type="ECO:0000313" key="6">
    <source>
        <dbReference type="Proteomes" id="UP000624279"/>
    </source>
</evidence>
<feature type="transmembrane region" description="Helical" evidence="3">
    <location>
        <begin position="191"/>
        <end position="212"/>
    </location>
</feature>
<dbReference type="EC" id="2.7.7.65" evidence="1"/>
<feature type="transmembrane region" description="Helical" evidence="3">
    <location>
        <begin position="64"/>
        <end position="82"/>
    </location>
</feature>
<proteinExistence type="predicted"/>
<dbReference type="InterPro" id="IPR000160">
    <property type="entry name" value="GGDEF_dom"/>
</dbReference>
<gene>
    <name evidence="5" type="ORF">H8K55_07645</name>
</gene>
<feature type="transmembrane region" description="Helical" evidence="3">
    <location>
        <begin position="122"/>
        <end position="141"/>
    </location>
</feature>
<feature type="domain" description="GGDEF" evidence="4">
    <location>
        <begin position="254"/>
        <end position="387"/>
    </location>
</feature>
<dbReference type="Pfam" id="PF00990">
    <property type="entry name" value="GGDEF"/>
    <property type="match status" value="1"/>
</dbReference>
<organism evidence="5 6">
    <name type="scientific">Undibacterium flavidum</name>
    <dbReference type="NCBI Taxonomy" id="2762297"/>
    <lineage>
        <taxon>Bacteria</taxon>
        <taxon>Pseudomonadati</taxon>
        <taxon>Pseudomonadota</taxon>
        <taxon>Betaproteobacteria</taxon>
        <taxon>Burkholderiales</taxon>
        <taxon>Oxalobacteraceae</taxon>
        <taxon>Undibacterium</taxon>
    </lineage>
</organism>
<keyword evidence="3" id="KW-0812">Transmembrane</keyword>
<feature type="transmembrane region" description="Helical" evidence="3">
    <location>
        <begin position="153"/>
        <end position="171"/>
    </location>
</feature>
<keyword evidence="6" id="KW-1185">Reference proteome</keyword>
<evidence type="ECO:0000256" key="1">
    <source>
        <dbReference type="ARBA" id="ARBA00012528"/>
    </source>
</evidence>
<dbReference type="PANTHER" id="PTHR45138:SF9">
    <property type="entry name" value="DIGUANYLATE CYCLASE DGCM-RELATED"/>
    <property type="match status" value="1"/>
</dbReference>
<dbReference type="Proteomes" id="UP000624279">
    <property type="component" value="Unassembled WGS sequence"/>
</dbReference>
<comment type="caution">
    <text evidence="5">The sequence shown here is derived from an EMBL/GenBank/DDBJ whole genome shotgun (WGS) entry which is preliminary data.</text>
</comment>
<protein>
    <recommendedName>
        <fullName evidence="1">diguanylate cyclase</fullName>
        <ecNumber evidence="1">2.7.7.65</ecNumber>
    </recommendedName>
</protein>
<dbReference type="NCBIfam" id="TIGR00254">
    <property type="entry name" value="GGDEF"/>
    <property type="match status" value="1"/>
</dbReference>
<keyword evidence="3" id="KW-1133">Transmembrane helix</keyword>
<dbReference type="InterPro" id="IPR050469">
    <property type="entry name" value="Diguanylate_Cyclase"/>
</dbReference>
<dbReference type="InterPro" id="IPR043128">
    <property type="entry name" value="Rev_trsase/Diguanyl_cyclase"/>
</dbReference>
<comment type="catalytic activity">
    <reaction evidence="2">
        <text>2 GTP = 3',3'-c-di-GMP + 2 diphosphate</text>
        <dbReference type="Rhea" id="RHEA:24898"/>
        <dbReference type="ChEBI" id="CHEBI:33019"/>
        <dbReference type="ChEBI" id="CHEBI:37565"/>
        <dbReference type="ChEBI" id="CHEBI:58805"/>
        <dbReference type="EC" id="2.7.7.65"/>
    </reaction>
</comment>
<evidence type="ECO:0000256" key="2">
    <source>
        <dbReference type="ARBA" id="ARBA00034247"/>
    </source>
</evidence>
<evidence type="ECO:0000313" key="5">
    <source>
        <dbReference type="EMBL" id="MBC3873454.1"/>
    </source>
</evidence>